<feature type="transmembrane region" description="Helical" evidence="1">
    <location>
        <begin position="251"/>
        <end position="270"/>
    </location>
</feature>
<feature type="transmembrane region" description="Helical" evidence="1">
    <location>
        <begin position="165"/>
        <end position="186"/>
    </location>
</feature>
<protein>
    <submittedName>
        <fullName evidence="2">CynX/NimT family MFS transporter</fullName>
    </submittedName>
</protein>
<feature type="transmembrane region" description="Helical" evidence="1">
    <location>
        <begin position="100"/>
        <end position="118"/>
    </location>
</feature>
<dbReference type="CDD" id="cd17339">
    <property type="entry name" value="MFS_NIMT_CynX_like"/>
    <property type="match status" value="1"/>
</dbReference>
<organism evidence="2 3">
    <name type="scientific">Actinomadura napierensis</name>
    <dbReference type="NCBI Taxonomy" id="267854"/>
    <lineage>
        <taxon>Bacteria</taxon>
        <taxon>Bacillati</taxon>
        <taxon>Actinomycetota</taxon>
        <taxon>Actinomycetes</taxon>
        <taxon>Streptosporangiales</taxon>
        <taxon>Thermomonosporaceae</taxon>
        <taxon>Actinomadura</taxon>
    </lineage>
</organism>
<name>A0ABN2Z2U0_9ACTN</name>
<dbReference type="EMBL" id="BAAAMR010000022">
    <property type="protein sequence ID" value="GAA2135878.1"/>
    <property type="molecule type" value="Genomic_DNA"/>
</dbReference>
<dbReference type="Pfam" id="PF07690">
    <property type="entry name" value="MFS_1"/>
    <property type="match status" value="1"/>
</dbReference>
<dbReference type="PANTHER" id="PTHR23523">
    <property type="match status" value="1"/>
</dbReference>
<reference evidence="2 3" key="1">
    <citation type="journal article" date="2019" name="Int. J. Syst. Evol. Microbiol.">
        <title>The Global Catalogue of Microorganisms (GCM) 10K type strain sequencing project: providing services to taxonomists for standard genome sequencing and annotation.</title>
        <authorList>
            <consortium name="The Broad Institute Genomics Platform"/>
            <consortium name="The Broad Institute Genome Sequencing Center for Infectious Disease"/>
            <person name="Wu L."/>
            <person name="Ma J."/>
        </authorList>
    </citation>
    <scope>NUCLEOTIDE SEQUENCE [LARGE SCALE GENOMIC DNA]</scope>
    <source>
        <strain evidence="2 3">JCM 13850</strain>
    </source>
</reference>
<dbReference type="RefSeq" id="WP_344266792.1">
    <property type="nucleotide sequence ID" value="NZ_BAAAMR010000022.1"/>
</dbReference>
<evidence type="ECO:0000313" key="3">
    <source>
        <dbReference type="Proteomes" id="UP001501020"/>
    </source>
</evidence>
<feature type="transmembrane region" description="Helical" evidence="1">
    <location>
        <begin position="304"/>
        <end position="327"/>
    </location>
</feature>
<keyword evidence="1" id="KW-0472">Membrane</keyword>
<evidence type="ECO:0000313" key="2">
    <source>
        <dbReference type="EMBL" id="GAA2135878.1"/>
    </source>
</evidence>
<dbReference type="InterPro" id="IPR052524">
    <property type="entry name" value="MFS_Cyanate_Porter"/>
</dbReference>
<proteinExistence type="predicted"/>
<keyword evidence="1" id="KW-0812">Transmembrane</keyword>
<dbReference type="InterPro" id="IPR011701">
    <property type="entry name" value="MFS"/>
</dbReference>
<feature type="transmembrane region" description="Helical" evidence="1">
    <location>
        <begin position="207"/>
        <end position="231"/>
    </location>
</feature>
<feature type="transmembrane region" description="Helical" evidence="1">
    <location>
        <begin position="43"/>
        <end position="64"/>
    </location>
</feature>
<dbReference type="Gene3D" id="1.20.1250.20">
    <property type="entry name" value="MFS general substrate transporter like domains"/>
    <property type="match status" value="2"/>
</dbReference>
<feature type="transmembrane region" description="Helical" evidence="1">
    <location>
        <begin position="339"/>
        <end position="361"/>
    </location>
</feature>
<feature type="transmembrane region" description="Helical" evidence="1">
    <location>
        <begin position="279"/>
        <end position="298"/>
    </location>
</feature>
<feature type="transmembrane region" description="Helical" evidence="1">
    <location>
        <begin position="76"/>
        <end position="94"/>
    </location>
</feature>
<dbReference type="SUPFAM" id="SSF103473">
    <property type="entry name" value="MFS general substrate transporter"/>
    <property type="match status" value="1"/>
</dbReference>
<keyword evidence="3" id="KW-1185">Reference proteome</keyword>
<evidence type="ECO:0000256" key="1">
    <source>
        <dbReference type="SAM" id="Phobius"/>
    </source>
</evidence>
<gene>
    <name evidence="2" type="ORF">GCM10009727_30370</name>
</gene>
<feature type="transmembrane region" description="Helical" evidence="1">
    <location>
        <begin position="367"/>
        <end position="386"/>
    </location>
</feature>
<feature type="transmembrane region" description="Helical" evidence="1">
    <location>
        <begin position="130"/>
        <end position="153"/>
    </location>
</feature>
<dbReference type="Proteomes" id="UP001501020">
    <property type="component" value="Unassembled WGS sequence"/>
</dbReference>
<accession>A0ABN2Z2U0</accession>
<sequence>MTARRTGLIGSVLLIVLVAVNLRPAISAVGPVLTEIQDAFHLSGTAAGALTTLPLVFFGSYGLVAPFLRRAPRSESLLVAAMGLLILGLLLRLVDAPFPLFAGSLVAGVAISIGNIAMPSIIKRDHPNSITTVTAVYTLAVSGGASISSGLAVPVEYAFGSSWRLPLGLLAVPAAIAGLIWLPKALRAARAARSAPSAPPARAAAAVVWRAGLAWQVTVFMGLQSLLAYVVLGWLPTICQDRGLSDTSSGYVLALTAAIQAVGSLGVPLLERRMRDQRPLVVLTCTLTLIGFAGVTWAPISSVWLWAVVLGIGQGLGFATALSFIGLRAHDAGIAAQLSGMAQGVGYVIAALGPLAIGALHDATGGWSVPMAAVLAICALLAVPGLPAGRNRTLGSPAPIRAHEVNAAN</sequence>
<dbReference type="InterPro" id="IPR036259">
    <property type="entry name" value="MFS_trans_sf"/>
</dbReference>
<dbReference type="PANTHER" id="PTHR23523:SF2">
    <property type="entry name" value="2-NITROIMIDAZOLE TRANSPORTER"/>
    <property type="match status" value="1"/>
</dbReference>
<keyword evidence="1" id="KW-1133">Transmembrane helix</keyword>
<comment type="caution">
    <text evidence="2">The sequence shown here is derived from an EMBL/GenBank/DDBJ whole genome shotgun (WGS) entry which is preliminary data.</text>
</comment>